<reference evidence="2" key="1">
    <citation type="submission" date="2016-07" db="EMBL/GenBank/DDBJ databases">
        <authorList>
            <person name="Florea S."/>
            <person name="Webb J.S."/>
            <person name="Jaromczyk J."/>
            <person name="Schardl C.L."/>
        </authorList>
    </citation>
    <scope>NUCLEOTIDE SEQUENCE [LARGE SCALE GENOMIC DNA]</scope>
    <source>
        <strain evidence="2">IPB1</strain>
    </source>
</reference>
<evidence type="ECO:0000313" key="2">
    <source>
        <dbReference type="Proteomes" id="UP000093366"/>
    </source>
</evidence>
<comment type="caution">
    <text evidence="1">The sequence shown here is derived from an EMBL/GenBank/DDBJ whole genome shotgun (WGS) entry which is preliminary data.</text>
</comment>
<sequence>MIISLLFSAVSFGTEVKLTSFNRYGATPSMELALYPSNANSLEEVFSVIKISRKELYVRLIGESSKNTNSELFNFYSDKFPYWKGDLTKEPHLVKPLFVDALKSTTLYKTLNRLLKENGYHINNISFEKLSFDSNSISVPDVYIECAKST</sequence>
<proteinExistence type="predicted"/>
<organism evidence="1 2">
    <name type="scientific">Pseudoalteromonas luteoviolacea</name>
    <dbReference type="NCBI Taxonomy" id="43657"/>
    <lineage>
        <taxon>Bacteria</taxon>
        <taxon>Pseudomonadati</taxon>
        <taxon>Pseudomonadota</taxon>
        <taxon>Gammaproteobacteria</taxon>
        <taxon>Alteromonadales</taxon>
        <taxon>Pseudoalteromonadaceae</taxon>
        <taxon>Pseudoalteromonas</taxon>
    </lineage>
</organism>
<evidence type="ECO:0000313" key="1">
    <source>
        <dbReference type="EMBL" id="OCQ23797.1"/>
    </source>
</evidence>
<protein>
    <submittedName>
        <fullName evidence="1">Uncharacterized protein</fullName>
    </submittedName>
</protein>
<dbReference type="EMBL" id="MAUJ01000001">
    <property type="protein sequence ID" value="OCQ23797.1"/>
    <property type="molecule type" value="Genomic_DNA"/>
</dbReference>
<dbReference type="Proteomes" id="UP000093366">
    <property type="component" value="Unassembled WGS sequence"/>
</dbReference>
<accession>A0A1C0TWX6</accession>
<name>A0A1C0TWX6_9GAMM</name>
<dbReference type="AlphaFoldDB" id="A0A1C0TWX6"/>
<gene>
    <name evidence="1" type="ORF">A7985_07610</name>
</gene>